<accession>A0A1H1L9W1</accession>
<organism evidence="2 3">
    <name type="scientific">Actinopolymorpha singaporensis</name>
    <dbReference type="NCBI Taxonomy" id="117157"/>
    <lineage>
        <taxon>Bacteria</taxon>
        <taxon>Bacillati</taxon>
        <taxon>Actinomycetota</taxon>
        <taxon>Actinomycetes</taxon>
        <taxon>Propionibacteriales</taxon>
        <taxon>Actinopolymorphaceae</taxon>
        <taxon>Actinopolymorpha</taxon>
    </lineage>
</organism>
<name>A0A1H1L9W1_9ACTN</name>
<dbReference type="SMART" id="SM00871">
    <property type="entry name" value="AraC_E_bind"/>
    <property type="match status" value="1"/>
</dbReference>
<dbReference type="STRING" id="117157.SAMN04489717_0177"/>
<sequence length="166" mass="18393">MQTSEPRIVERAAQPYVAITASVPMTRMAATLPPLNAEVFGWLEARGIEPAGAPLWKYNVIDMDGDLEIEVGVPVSEEVTGDDRVRCGVLPAGRYATLRHVGHPDELVDATGALLRWADSEDLHWDVTDSPAGERWAARLEIYLTDPQDEPDLNRWETDLAFKLAD</sequence>
<dbReference type="Proteomes" id="UP000198983">
    <property type="component" value="Chromosome I"/>
</dbReference>
<dbReference type="AlphaFoldDB" id="A0A1H1L9W1"/>
<proteinExistence type="predicted"/>
<reference evidence="2 3" key="1">
    <citation type="submission" date="2016-10" db="EMBL/GenBank/DDBJ databases">
        <authorList>
            <person name="de Groot N.N."/>
        </authorList>
    </citation>
    <scope>NUCLEOTIDE SEQUENCE [LARGE SCALE GENOMIC DNA]</scope>
    <source>
        <strain evidence="2 3">DSM 22024</strain>
    </source>
</reference>
<dbReference type="InterPro" id="IPR010499">
    <property type="entry name" value="AraC_E-bd"/>
</dbReference>
<dbReference type="Pfam" id="PF06445">
    <property type="entry name" value="GyrI-like"/>
    <property type="match status" value="1"/>
</dbReference>
<gene>
    <name evidence="2" type="ORF">SAMN04489717_0177</name>
</gene>
<keyword evidence="3" id="KW-1185">Reference proteome</keyword>
<dbReference type="InterPro" id="IPR029442">
    <property type="entry name" value="GyrI-like"/>
</dbReference>
<evidence type="ECO:0000313" key="3">
    <source>
        <dbReference type="Proteomes" id="UP000198983"/>
    </source>
</evidence>
<feature type="domain" description="AraC effector-binding" evidence="1">
    <location>
        <begin position="4"/>
        <end position="165"/>
    </location>
</feature>
<evidence type="ECO:0000313" key="2">
    <source>
        <dbReference type="EMBL" id="SDR70669.1"/>
    </source>
</evidence>
<evidence type="ECO:0000259" key="1">
    <source>
        <dbReference type="SMART" id="SM00871"/>
    </source>
</evidence>
<dbReference type="Gene3D" id="3.20.80.10">
    <property type="entry name" value="Regulatory factor, effector binding domain"/>
    <property type="match status" value="1"/>
</dbReference>
<dbReference type="InterPro" id="IPR011256">
    <property type="entry name" value="Reg_factor_effector_dom_sf"/>
</dbReference>
<dbReference type="EMBL" id="LT629732">
    <property type="protein sequence ID" value="SDR70669.1"/>
    <property type="molecule type" value="Genomic_DNA"/>
</dbReference>
<protein>
    <submittedName>
        <fullName evidence="2">Effector-binding domain-containing protein</fullName>
    </submittedName>
</protein>
<dbReference type="RefSeq" id="WP_241827711.1">
    <property type="nucleotide sequence ID" value="NZ_LT629732.1"/>
</dbReference>
<dbReference type="SUPFAM" id="SSF55136">
    <property type="entry name" value="Probable bacterial effector-binding domain"/>
    <property type="match status" value="1"/>
</dbReference>